<dbReference type="RefSeq" id="WP_252595663.1">
    <property type="nucleotide sequence ID" value="NZ_CP099489.1"/>
</dbReference>
<accession>A0ABY4YZQ1</accession>
<dbReference type="EMBL" id="CP099489">
    <property type="protein sequence ID" value="USQ82082.1"/>
    <property type="molecule type" value="Genomic_DNA"/>
</dbReference>
<keyword evidence="3" id="KW-1185">Reference proteome</keyword>
<dbReference type="Gene3D" id="3.40.630.30">
    <property type="match status" value="1"/>
</dbReference>
<dbReference type="InterPro" id="IPR016181">
    <property type="entry name" value="Acyl_CoA_acyltransferase"/>
</dbReference>
<dbReference type="InterPro" id="IPR000182">
    <property type="entry name" value="GNAT_dom"/>
</dbReference>
<evidence type="ECO:0000313" key="3">
    <source>
        <dbReference type="Proteomes" id="UP001056455"/>
    </source>
</evidence>
<dbReference type="Proteomes" id="UP001056455">
    <property type="component" value="Chromosome"/>
</dbReference>
<evidence type="ECO:0000313" key="2">
    <source>
        <dbReference type="EMBL" id="USQ82082.1"/>
    </source>
</evidence>
<proteinExistence type="predicted"/>
<reference evidence="2" key="1">
    <citation type="submission" date="2022-06" db="EMBL/GenBank/DDBJ databases">
        <title>Ornithinimicrobium HY1793.</title>
        <authorList>
            <person name="Huang Y."/>
        </authorList>
    </citation>
    <scope>NUCLEOTIDE SEQUENCE</scope>
    <source>
        <strain evidence="2">HY1793</strain>
    </source>
</reference>
<protein>
    <submittedName>
        <fullName evidence="2">GNAT family N-acetyltransferase</fullName>
    </submittedName>
</protein>
<evidence type="ECO:0000259" key="1">
    <source>
        <dbReference type="PROSITE" id="PS51186"/>
    </source>
</evidence>
<dbReference type="Pfam" id="PF13508">
    <property type="entry name" value="Acetyltransf_7"/>
    <property type="match status" value="1"/>
</dbReference>
<dbReference type="PROSITE" id="PS51186">
    <property type="entry name" value="GNAT"/>
    <property type="match status" value="1"/>
</dbReference>
<dbReference type="SUPFAM" id="SSF55729">
    <property type="entry name" value="Acyl-CoA N-acyltransferases (Nat)"/>
    <property type="match status" value="1"/>
</dbReference>
<name>A0ABY4YZQ1_9MICO</name>
<sequence>MTSAERPAVTPAEQPAGFVLRRLGGTEAAHRADRLAAVYGQAQGSRAEPLAHFAENVRTCVREYAGATVLAALSGGTDGEIVGFLHGCDLQLQHWWPQQIEGALRAKGRETWLQDAFELIELDVLPQVQGRGIGTALLTRQLADMPHRRVVLSAEPEGRARELYRRLGFVDLVPDFAYDGTDYRAALMGWDRQR</sequence>
<feature type="domain" description="N-acetyltransferase" evidence="1">
    <location>
        <begin position="18"/>
        <end position="193"/>
    </location>
</feature>
<organism evidence="2 3">
    <name type="scientific">Ornithinimicrobium faecis</name>
    <dbReference type="NCBI Taxonomy" id="2934158"/>
    <lineage>
        <taxon>Bacteria</taxon>
        <taxon>Bacillati</taxon>
        <taxon>Actinomycetota</taxon>
        <taxon>Actinomycetes</taxon>
        <taxon>Micrococcales</taxon>
        <taxon>Ornithinimicrobiaceae</taxon>
        <taxon>Ornithinimicrobium</taxon>
    </lineage>
</organism>
<gene>
    <name evidence="2" type="ORF">NF556_10710</name>
</gene>